<dbReference type="Proteomes" id="UP001403385">
    <property type="component" value="Unassembled WGS sequence"/>
</dbReference>
<reference evidence="2 3" key="1">
    <citation type="submission" date="2024-04" db="EMBL/GenBank/DDBJ databases">
        <title>Novel genus in family Flammeovirgaceae.</title>
        <authorList>
            <person name="Nguyen T.H."/>
            <person name="Vuong T.Q."/>
            <person name="Le H."/>
            <person name="Kim S.-G."/>
        </authorList>
    </citation>
    <scope>NUCLEOTIDE SEQUENCE [LARGE SCALE GENOMIC DNA]</scope>
    <source>
        <strain evidence="2 3">JCM 23209</strain>
    </source>
</reference>
<comment type="caution">
    <text evidence="2">The sequence shown here is derived from an EMBL/GenBank/DDBJ whole genome shotgun (WGS) entry which is preliminary data.</text>
</comment>
<evidence type="ECO:0000256" key="1">
    <source>
        <dbReference type="SAM" id="Coils"/>
    </source>
</evidence>
<protein>
    <submittedName>
        <fullName evidence="2">Uncharacterized protein</fullName>
    </submittedName>
</protein>
<evidence type="ECO:0000313" key="2">
    <source>
        <dbReference type="EMBL" id="MEN7551909.1"/>
    </source>
</evidence>
<dbReference type="RefSeq" id="WP_346824685.1">
    <property type="nucleotide sequence ID" value="NZ_JBDKWZ010000030.1"/>
</dbReference>
<feature type="coiled-coil region" evidence="1">
    <location>
        <begin position="241"/>
        <end position="268"/>
    </location>
</feature>
<keyword evidence="1" id="KW-0175">Coiled coil</keyword>
<proteinExistence type="predicted"/>
<keyword evidence="3" id="KW-1185">Reference proteome</keyword>
<dbReference type="AlphaFoldDB" id="A0AAW9S3Z3"/>
<gene>
    <name evidence="2" type="ORF">AAG747_28605</name>
</gene>
<evidence type="ECO:0000313" key="3">
    <source>
        <dbReference type="Proteomes" id="UP001403385"/>
    </source>
</evidence>
<accession>A0AAW9S3Z3</accession>
<name>A0AAW9S3Z3_9BACT</name>
<organism evidence="2 3">
    <name type="scientific">Rapidithrix thailandica</name>
    <dbReference type="NCBI Taxonomy" id="413964"/>
    <lineage>
        <taxon>Bacteria</taxon>
        <taxon>Pseudomonadati</taxon>
        <taxon>Bacteroidota</taxon>
        <taxon>Cytophagia</taxon>
        <taxon>Cytophagales</taxon>
        <taxon>Flammeovirgaceae</taxon>
        <taxon>Rapidithrix</taxon>
    </lineage>
</organism>
<sequence>MKSIENKTMMKIILIVLVLLFPYMGNSQTLQGERLTLSLSGEEHSNIASFSSRNPEAPYVSWYHNINNEVPVRYGYIQVGKFSENHKLFLFTTQNGANFNFRGGNVGINNAFPSYLLDVAGRVNATEYLINGVPLQPSLWSHSSENIHFTNGKVGIGTSNFSKEGFQLYVKEGVLAEKIVVKLESAWGDYVFEPEYKLKPLSEVETYIKAHKHLPEIPSASEIEKNGVNLGEMDAAMMKKIEELTLYMIELKKENDALKQRVEELEKKD</sequence>
<dbReference type="EMBL" id="JBDKWZ010000030">
    <property type="protein sequence ID" value="MEN7551909.1"/>
    <property type="molecule type" value="Genomic_DNA"/>
</dbReference>